<keyword evidence="1" id="KW-0472">Membrane</keyword>
<feature type="transmembrane region" description="Helical" evidence="1">
    <location>
        <begin position="36"/>
        <end position="55"/>
    </location>
</feature>
<sequence length="59" mass="6875">MYNAFIAFISVLLLGGIIYWTAWWEGSWVSLRFTKWFFTIFLIAAVITGICTYVGKIQF</sequence>
<keyword evidence="1" id="KW-0812">Transmembrane</keyword>
<protein>
    <submittedName>
        <fullName evidence="2">Uncharacterized protein</fullName>
    </submittedName>
</protein>
<feature type="transmembrane region" description="Helical" evidence="1">
    <location>
        <begin position="5"/>
        <end position="24"/>
    </location>
</feature>
<evidence type="ECO:0000313" key="3">
    <source>
        <dbReference type="Proteomes" id="UP000271031"/>
    </source>
</evidence>
<accession>A0A3M8DWK3</accession>
<dbReference type="OrthoDB" id="2665193at2"/>
<evidence type="ECO:0000256" key="1">
    <source>
        <dbReference type="SAM" id="Phobius"/>
    </source>
</evidence>
<keyword evidence="3" id="KW-1185">Reference proteome</keyword>
<reference evidence="2 3" key="1">
    <citation type="submission" date="2018-10" db="EMBL/GenBank/DDBJ databases">
        <title>Phylogenomics of Brevibacillus.</title>
        <authorList>
            <person name="Dunlap C."/>
        </authorList>
    </citation>
    <scope>NUCLEOTIDE SEQUENCE [LARGE SCALE GENOMIC DNA]</scope>
    <source>
        <strain evidence="2 3">JCM 15716</strain>
    </source>
</reference>
<evidence type="ECO:0000313" key="2">
    <source>
        <dbReference type="EMBL" id="RNB92472.1"/>
    </source>
</evidence>
<keyword evidence="1" id="KW-1133">Transmembrane helix</keyword>
<proteinExistence type="predicted"/>
<organism evidence="2 3">
    <name type="scientific">Brevibacillus fluminis</name>
    <dbReference type="NCBI Taxonomy" id="511487"/>
    <lineage>
        <taxon>Bacteria</taxon>
        <taxon>Bacillati</taxon>
        <taxon>Bacillota</taxon>
        <taxon>Bacilli</taxon>
        <taxon>Bacillales</taxon>
        <taxon>Paenibacillaceae</taxon>
        <taxon>Brevibacillus</taxon>
    </lineage>
</organism>
<dbReference type="RefSeq" id="WP_122916177.1">
    <property type="nucleotide sequence ID" value="NZ_RHHQ01000003.1"/>
</dbReference>
<dbReference type="AlphaFoldDB" id="A0A3M8DWK3"/>
<dbReference type="Proteomes" id="UP000271031">
    <property type="component" value="Unassembled WGS sequence"/>
</dbReference>
<name>A0A3M8DWK3_9BACL</name>
<gene>
    <name evidence="2" type="ORF">EDM56_01905</name>
</gene>
<comment type="caution">
    <text evidence="2">The sequence shown here is derived from an EMBL/GenBank/DDBJ whole genome shotgun (WGS) entry which is preliminary data.</text>
</comment>
<dbReference type="EMBL" id="RHHQ01000003">
    <property type="protein sequence ID" value="RNB92472.1"/>
    <property type="molecule type" value="Genomic_DNA"/>
</dbReference>